<dbReference type="InterPro" id="IPR010930">
    <property type="entry name" value="Flg_bb/hook_C_dom"/>
</dbReference>
<evidence type="ECO:0000256" key="3">
    <source>
        <dbReference type="ARBA" id="ARBA00023143"/>
    </source>
</evidence>
<dbReference type="Proteomes" id="UP000247555">
    <property type="component" value="Unassembled WGS sequence"/>
</dbReference>
<evidence type="ECO:0000256" key="6">
    <source>
        <dbReference type="RuleBase" id="RU362116"/>
    </source>
</evidence>
<comment type="subcellular location">
    <subcellularLocation>
        <location evidence="1 6">Bacterial flagellum basal body</location>
    </subcellularLocation>
</comment>
<dbReference type="InterPro" id="IPR053967">
    <property type="entry name" value="LlgE_F_G-like_D1"/>
</dbReference>
<evidence type="ECO:0000313" key="10">
    <source>
        <dbReference type="EMBL" id="PXX78738.1"/>
    </source>
</evidence>
<keyword evidence="3 6" id="KW-0975">Bacterial flagellum</keyword>
<keyword evidence="10" id="KW-0966">Cell projection</keyword>
<dbReference type="InterPro" id="IPR020013">
    <property type="entry name" value="Flagellar_FlgE/F/G"/>
</dbReference>
<dbReference type="SUPFAM" id="SSF117143">
    <property type="entry name" value="Flagellar hook protein flgE"/>
    <property type="match status" value="1"/>
</dbReference>
<evidence type="ECO:0000259" key="8">
    <source>
        <dbReference type="Pfam" id="PF06429"/>
    </source>
</evidence>
<dbReference type="Pfam" id="PF22692">
    <property type="entry name" value="LlgE_F_G_D1"/>
    <property type="match status" value="1"/>
</dbReference>
<dbReference type="Pfam" id="PF06429">
    <property type="entry name" value="Flg_bbr_C"/>
    <property type="match status" value="1"/>
</dbReference>
<dbReference type="NCBIfam" id="TIGR03506">
    <property type="entry name" value="FlgEFG_subfam"/>
    <property type="match status" value="1"/>
</dbReference>
<evidence type="ECO:0000259" key="9">
    <source>
        <dbReference type="Pfam" id="PF22692"/>
    </source>
</evidence>
<keyword evidence="10" id="KW-0969">Cilium</keyword>
<accession>A0A318KPN2</accession>
<evidence type="ECO:0000259" key="7">
    <source>
        <dbReference type="Pfam" id="PF00460"/>
    </source>
</evidence>
<dbReference type="InterPro" id="IPR037925">
    <property type="entry name" value="FlgE/F/G-like"/>
</dbReference>
<dbReference type="OrthoDB" id="9804559at2"/>
<feature type="domain" description="Flagellar hook protein FlgE/F/G-like D1" evidence="9">
    <location>
        <begin position="83"/>
        <end position="147"/>
    </location>
</feature>
<organism evidence="10 11">
    <name type="scientific">Rivihabitans pingtungensis</name>
    <dbReference type="NCBI Taxonomy" id="1054498"/>
    <lineage>
        <taxon>Bacteria</taxon>
        <taxon>Pseudomonadati</taxon>
        <taxon>Pseudomonadota</taxon>
        <taxon>Betaproteobacteria</taxon>
        <taxon>Neisseriales</taxon>
        <taxon>Aquaspirillaceae</taxon>
        <taxon>Rivihabitans</taxon>
    </lineage>
</organism>
<evidence type="ECO:0000256" key="1">
    <source>
        <dbReference type="ARBA" id="ARBA00004117"/>
    </source>
</evidence>
<evidence type="ECO:0000256" key="2">
    <source>
        <dbReference type="ARBA" id="ARBA00009677"/>
    </source>
</evidence>
<keyword evidence="10" id="KW-0282">Flagellum</keyword>
<name>A0A318KPN2_9NEIS</name>
<dbReference type="GO" id="GO:0071978">
    <property type="term" value="P:bacterial-type flagellum-dependent swarming motility"/>
    <property type="evidence" value="ECO:0007669"/>
    <property type="project" value="TreeGrafter"/>
</dbReference>
<dbReference type="AlphaFoldDB" id="A0A318KPN2"/>
<comment type="subunit">
    <text evidence="4 6">The basal body constitutes a major portion of the flagellar organelle and consists of five rings (E,L,P,S, and M) mounted on a central rod. The rod consists of about 26 subunits of FlgG in the distal portion, and FlgB, FlgC and FlgF are thought to build up the proximal portion of the rod with about 6 subunits each.</text>
</comment>
<dbReference type="InterPro" id="IPR012836">
    <property type="entry name" value="FlgF"/>
</dbReference>
<sequence length="250" mass="26655">MDKMLYVAMTGAKHVQLQQSTTSNNLANANTNGFKAELVAFRALPVVADAPATPTRAFVVDSTIGHDRSQGPLVSTGNDQDFALKGAGFFAVQAPDGQEAYTRDGGYVVDENGIMRTRSGRVILSDGGPITVPNNTRVAIAEDGTISTVPTEGGDRASQILGQLKLVAEANRNDYYKGVDGLFRRNDGQEAPRDENVRVTTGVVEGSNVNVVESLVQMIDHARHYDLNIKLMQTADQNGKSATSIMSLAG</sequence>
<dbReference type="PANTHER" id="PTHR30435">
    <property type="entry name" value="FLAGELLAR PROTEIN"/>
    <property type="match status" value="1"/>
</dbReference>
<dbReference type="NCBIfam" id="TIGR02490">
    <property type="entry name" value="flgF"/>
    <property type="match status" value="1"/>
</dbReference>
<evidence type="ECO:0000256" key="4">
    <source>
        <dbReference type="ARBA" id="ARBA00038560"/>
    </source>
</evidence>
<dbReference type="EMBL" id="QJKI01000010">
    <property type="protein sequence ID" value="PXX78738.1"/>
    <property type="molecule type" value="Genomic_DNA"/>
</dbReference>
<proteinExistence type="inferred from homology"/>
<dbReference type="GO" id="GO:0030694">
    <property type="term" value="C:bacterial-type flagellum basal body, rod"/>
    <property type="evidence" value="ECO:0007669"/>
    <property type="project" value="UniProtKB-UniRule"/>
</dbReference>
<comment type="caution">
    <text evidence="10">The sequence shown here is derived from an EMBL/GenBank/DDBJ whole genome shotgun (WGS) entry which is preliminary data.</text>
</comment>
<evidence type="ECO:0000313" key="11">
    <source>
        <dbReference type="Proteomes" id="UP000247555"/>
    </source>
</evidence>
<comment type="similarity">
    <text evidence="2 6">Belongs to the flagella basal body rod proteins family.</text>
</comment>
<reference evidence="10 11" key="1">
    <citation type="submission" date="2018-05" db="EMBL/GenBank/DDBJ databases">
        <title>Genomic Encyclopedia of Type Strains, Phase IV (KMG-IV): sequencing the most valuable type-strain genomes for metagenomic binning, comparative biology and taxonomic classification.</title>
        <authorList>
            <person name="Goeker M."/>
        </authorList>
    </citation>
    <scope>NUCLEOTIDE SEQUENCE [LARGE SCALE GENOMIC DNA]</scope>
    <source>
        <strain evidence="10 11">DSM 29661</strain>
    </source>
</reference>
<dbReference type="NCBIfam" id="NF009280">
    <property type="entry name" value="PRK12640.1"/>
    <property type="match status" value="1"/>
</dbReference>
<evidence type="ECO:0000256" key="5">
    <source>
        <dbReference type="ARBA" id="ARBA00040228"/>
    </source>
</evidence>
<dbReference type="InterPro" id="IPR001444">
    <property type="entry name" value="Flag_bb_rod_N"/>
</dbReference>
<feature type="domain" description="Flagellar basal body rod protein N-terminal" evidence="7">
    <location>
        <begin position="5"/>
        <end position="35"/>
    </location>
</feature>
<dbReference type="InterPro" id="IPR019776">
    <property type="entry name" value="Flagellar_basal_body_rod_CS"/>
</dbReference>
<feature type="domain" description="Flagellar basal-body/hook protein C-terminal" evidence="8">
    <location>
        <begin position="201"/>
        <end position="244"/>
    </location>
</feature>
<protein>
    <recommendedName>
        <fullName evidence="5 6">Flagellar basal-body rod protein FlgF</fullName>
    </recommendedName>
</protein>
<gene>
    <name evidence="10" type="ORF">DFR34_11060</name>
</gene>
<dbReference type="RefSeq" id="WP_110390859.1">
    <property type="nucleotide sequence ID" value="NZ_QJKI01000010.1"/>
</dbReference>
<keyword evidence="11" id="KW-1185">Reference proteome</keyword>
<dbReference type="PANTHER" id="PTHR30435:SF18">
    <property type="entry name" value="FLAGELLAR BASAL-BODY ROD PROTEIN FLGF"/>
    <property type="match status" value="1"/>
</dbReference>
<dbReference type="Pfam" id="PF00460">
    <property type="entry name" value="Flg_bb_rod"/>
    <property type="match status" value="1"/>
</dbReference>
<dbReference type="PROSITE" id="PS00588">
    <property type="entry name" value="FLAGELLA_BB_ROD"/>
    <property type="match status" value="1"/>
</dbReference>